<keyword evidence="3" id="KW-0238">DNA-binding</keyword>
<dbReference type="AlphaFoldDB" id="A0A8B9CA09"/>
<dbReference type="Gene3D" id="1.20.5.170">
    <property type="match status" value="1"/>
</dbReference>
<evidence type="ECO:0000256" key="3">
    <source>
        <dbReference type="ARBA" id="ARBA00023125"/>
    </source>
</evidence>
<evidence type="ECO:0000256" key="4">
    <source>
        <dbReference type="ARBA" id="ARBA00023163"/>
    </source>
</evidence>
<dbReference type="Proteomes" id="UP000694426">
    <property type="component" value="Unplaced"/>
</dbReference>
<dbReference type="Ensembl" id="ENSABRT00000022193.1">
    <property type="protein sequence ID" value="ENSABRP00000015590.1"/>
    <property type="gene ID" value="ENSABRG00000013672.1"/>
</dbReference>
<proteinExistence type="inferred from homology"/>
<dbReference type="SUPFAM" id="SSF57959">
    <property type="entry name" value="Leucine zipper domain"/>
    <property type="match status" value="1"/>
</dbReference>
<evidence type="ECO:0000256" key="2">
    <source>
        <dbReference type="ARBA" id="ARBA00023015"/>
    </source>
</evidence>
<dbReference type="InterPro" id="IPR047229">
    <property type="entry name" value="NFIL3-like"/>
</dbReference>
<dbReference type="PANTHER" id="PTHR15284:SF7">
    <property type="entry name" value="NFIL3 LIKE PROTEIN"/>
    <property type="match status" value="1"/>
</dbReference>
<sequence length="188" mass="21376">MDNFMTPLSTISDLALQHSKEKLLHGKVRGPSRRKREFMPDEKKDNMYWEKRRKNNEAAKRSREKRRLNDFAMESQLAALSEENAILRTELLSLKLRFAQLAVCLKHHGAQVGARIWRVFSLVGIKAKGTKAGCSTRCTALLYLLARGETRMLQQLFRCETCHGDACKLKETTSMSVSCTIPPVLPSP</sequence>
<comment type="similarity">
    <text evidence="1">Belongs to the bZIP family. NFIL3 subfamily.</text>
</comment>
<dbReference type="PROSITE" id="PS00036">
    <property type="entry name" value="BZIP_BASIC"/>
    <property type="match status" value="1"/>
</dbReference>
<evidence type="ECO:0000256" key="1">
    <source>
        <dbReference type="ARBA" id="ARBA00006079"/>
    </source>
</evidence>
<keyword evidence="4" id="KW-0804">Transcription</keyword>
<evidence type="ECO:0000259" key="6">
    <source>
        <dbReference type="PROSITE" id="PS50217"/>
    </source>
</evidence>
<dbReference type="PANTHER" id="PTHR15284">
    <property type="entry name" value="NUCLEAR FACTOR INTERLEUKIN-3-REGULATED PROTEIN"/>
    <property type="match status" value="1"/>
</dbReference>
<dbReference type="GO" id="GO:0007623">
    <property type="term" value="P:circadian rhythm"/>
    <property type="evidence" value="ECO:0007669"/>
    <property type="project" value="TreeGrafter"/>
</dbReference>
<dbReference type="GO" id="GO:0005634">
    <property type="term" value="C:nucleus"/>
    <property type="evidence" value="ECO:0007669"/>
    <property type="project" value="TreeGrafter"/>
</dbReference>
<dbReference type="GO" id="GO:0003677">
    <property type="term" value="F:DNA binding"/>
    <property type="evidence" value="ECO:0007669"/>
    <property type="project" value="UniProtKB-KW"/>
</dbReference>
<dbReference type="SMART" id="SM00338">
    <property type="entry name" value="BRLZ"/>
    <property type="match status" value="1"/>
</dbReference>
<dbReference type="GeneTree" id="ENSGT00940000164108"/>
<organism evidence="7 8">
    <name type="scientific">Anser brachyrhynchus</name>
    <name type="common">Pink-footed goose</name>
    <dbReference type="NCBI Taxonomy" id="132585"/>
    <lineage>
        <taxon>Eukaryota</taxon>
        <taxon>Metazoa</taxon>
        <taxon>Chordata</taxon>
        <taxon>Craniata</taxon>
        <taxon>Vertebrata</taxon>
        <taxon>Euteleostomi</taxon>
        <taxon>Archelosauria</taxon>
        <taxon>Archosauria</taxon>
        <taxon>Dinosauria</taxon>
        <taxon>Saurischia</taxon>
        <taxon>Theropoda</taxon>
        <taxon>Coelurosauria</taxon>
        <taxon>Aves</taxon>
        <taxon>Neognathae</taxon>
        <taxon>Galloanserae</taxon>
        <taxon>Anseriformes</taxon>
        <taxon>Anatidae</taxon>
        <taxon>Anserinae</taxon>
        <taxon>Anser</taxon>
    </lineage>
</organism>
<evidence type="ECO:0000313" key="7">
    <source>
        <dbReference type="Ensembl" id="ENSABRP00000015590.1"/>
    </source>
</evidence>
<reference evidence="7" key="1">
    <citation type="submission" date="2025-08" db="UniProtKB">
        <authorList>
            <consortium name="Ensembl"/>
        </authorList>
    </citation>
    <scope>IDENTIFICATION</scope>
</reference>
<dbReference type="InterPro" id="IPR046347">
    <property type="entry name" value="bZIP_sf"/>
</dbReference>
<protein>
    <submittedName>
        <fullName evidence="7">NFIL3 like basic leucine zipper</fullName>
    </submittedName>
</protein>
<evidence type="ECO:0000256" key="5">
    <source>
        <dbReference type="ARBA" id="ARBA00023242"/>
    </source>
</evidence>
<feature type="domain" description="BZIP" evidence="6">
    <location>
        <begin position="45"/>
        <end position="108"/>
    </location>
</feature>
<accession>A0A8B9CA09</accession>
<evidence type="ECO:0000313" key="8">
    <source>
        <dbReference type="Proteomes" id="UP000694426"/>
    </source>
</evidence>
<dbReference type="Pfam" id="PF07716">
    <property type="entry name" value="bZIP_2"/>
    <property type="match status" value="1"/>
</dbReference>
<keyword evidence="5" id="KW-0539">Nucleus</keyword>
<name>A0A8B9CA09_9AVES</name>
<dbReference type="InterPro" id="IPR047106">
    <property type="entry name" value="NFIL3-like_bZIP"/>
</dbReference>
<dbReference type="PROSITE" id="PS50217">
    <property type="entry name" value="BZIP"/>
    <property type="match status" value="1"/>
</dbReference>
<dbReference type="FunFam" id="1.20.5.170:FF:000025">
    <property type="entry name" value="nuclear factor interleukin-3-regulated protein-like"/>
    <property type="match status" value="1"/>
</dbReference>
<keyword evidence="8" id="KW-1185">Reference proteome</keyword>
<dbReference type="CDD" id="cd14694">
    <property type="entry name" value="bZIP_NFIL3"/>
    <property type="match status" value="1"/>
</dbReference>
<keyword evidence="2" id="KW-0805">Transcription regulation</keyword>
<dbReference type="GO" id="GO:0003700">
    <property type="term" value="F:DNA-binding transcription factor activity"/>
    <property type="evidence" value="ECO:0007669"/>
    <property type="project" value="InterPro"/>
</dbReference>
<reference evidence="7" key="2">
    <citation type="submission" date="2025-09" db="UniProtKB">
        <authorList>
            <consortium name="Ensembl"/>
        </authorList>
    </citation>
    <scope>IDENTIFICATION</scope>
</reference>
<dbReference type="InterPro" id="IPR004827">
    <property type="entry name" value="bZIP"/>
</dbReference>